<evidence type="ECO:0000313" key="2">
    <source>
        <dbReference type="EMBL" id="KAA3802975.1"/>
    </source>
</evidence>
<organism evidence="3 4">
    <name type="scientific">Bacteroides ovatus</name>
    <dbReference type="NCBI Taxonomy" id="28116"/>
    <lineage>
        <taxon>Bacteria</taxon>
        <taxon>Pseudomonadati</taxon>
        <taxon>Bacteroidota</taxon>
        <taxon>Bacteroidia</taxon>
        <taxon>Bacteroidales</taxon>
        <taxon>Bacteroidaceae</taxon>
        <taxon>Bacteroides</taxon>
    </lineage>
</organism>
<comment type="caution">
    <text evidence="3">The sequence shown here is derived from an EMBL/GenBank/DDBJ whole genome shotgun (WGS) entry which is preliminary data.</text>
</comment>
<evidence type="ECO:0000313" key="4">
    <source>
        <dbReference type="Proteomes" id="UP000266492"/>
    </source>
</evidence>
<feature type="transmembrane region" description="Helical" evidence="1">
    <location>
        <begin position="171"/>
        <end position="193"/>
    </location>
</feature>
<evidence type="ECO:0000313" key="3">
    <source>
        <dbReference type="EMBL" id="RGS81433.1"/>
    </source>
</evidence>
<keyword evidence="1" id="KW-1133">Transmembrane helix</keyword>
<dbReference type="SUPFAM" id="SSF52467">
    <property type="entry name" value="DHS-like NAD/FAD-binding domain"/>
    <property type="match status" value="1"/>
</dbReference>
<dbReference type="AlphaFoldDB" id="A0A395VXH0"/>
<dbReference type="RefSeq" id="WP_004319892.1">
    <property type="nucleotide sequence ID" value="NZ_BAABYJ010000001.1"/>
</dbReference>
<dbReference type="Pfam" id="PF13289">
    <property type="entry name" value="SIR2_2"/>
    <property type="match status" value="1"/>
</dbReference>
<reference evidence="2 5" key="2">
    <citation type="journal article" date="2019" name="Nat. Med.">
        <title>A library of human gut bacterial isolates paired with longitudinal multiomics data enables mechanistic microbiome research.</title>
        <authorList>
            <person name="Poyet M."/>
            <person name="Groussin M."/>
            <person name="Gibbons S.M."/>
            <person name="Avila-Pacheco J."/>
            <person name="Jiang X."/>
            <person name="Kearney S.M."/>
            <person name="Perrotta A.R."/>
            <person name="Berdy B."/>
            <person name="Zhao S."/>
            <person name="Lieberman T.D."/>
            <person name="Swanson P.K."/>
            <person name="Smith M."/>
            <person name="Roesemann S."/>
            <person name="Alexander J.E."/>
            <person name="Rich S.A."/>
            <person name="Livny J."/>
            <person name="Vlamakis H."/>
            <person name="Clish C."/>
            <person name="Bullock K."/>
            <person name="Deik A."/>
            <person name="Scott J."/>
            <person name="Pierce K.A."/>
            <person name="Xavier R.J."/>
            <person name="Alm E.J."/>
        </authorList>
    </citation>
    <scope>NUCLEOTIDE SEQUENCE [LARGE SCALE GENOMIC DNA]</scope>
    <source>
        <strain evidence="2 5">BIOML-A183</strain>
    </source>
</reference>
<dbReference type="EMBL" id="QRVZ01000017">
    <property type="protein sequence ID" value="RGS81433.1"/>
    <property type="molecule type" value="Genomic_DNA"/>
</dbReference>
<evidence type="ECO:0000313" key="5">
    <source>
        <dbReference type="Proteomes" id="UP000460135"/>
    </source>
</evidence>
<dbReference type="Gene3D" id="3.40.50.1220">
    <property type="entry name" value="TPP-binding domain"/>
    <property type="match status" value="1"/>
</dbReference>
<dbReference type="Proteomes" id="UP000266492">
    <property type="component" value="Unassembled WGS sequence"/>
</dbReference>
<reference evidence="3 4" key="1">
    <citation type="submission" date="2018-08" db="EMBL/GenBank/DDBJ databases">
        <title>A genome reference for cultivated species of the human gut microbiota.</title>
        <authorList>
            <person name="Zou Y."/>
            <person name="Xue W."/>
            <person name="Luo G."/>
        </authorList>
    </citation>
    <scope>NUCLEOTIDE SEQUENCE [LARGE SCALE GENOMIC DNA]</scope>
    <source>
        <strain evidence="3 4">AF20-9LB</strain>
    </source>
</reference>
<sequence length="940" mass="110474">MDKQQLSNLLHIQNASRENRLVVFVGAGVSRNSGIPTWNDLIKTMKSELPDKLANDMDALKVAQLYKDARGHKEYMDKVKEVLLYNKAVPNPLHKRILALKPCHMVTTNYDDLIEQELINEFIQYAVVREDKDIPQMVHPNALVKMHGDYATDNIVLTETDYYNYSNNFPLIRAFVLSLFASKLVLFVGFSFADLNLKMILNELKGILSENIQRAYLLSCEEPDSITKQYFEKKGINVLYFSEKDIDSINGSDYPENSLSGIGLLTDKILFAIKNYSPISKNDLVSYIYDRIISYNKELLSFGDGLRYFFPNNKSMLWNTHSSGLQTHLPYFEDIAKQLQSNQQKRKFLITHPNIDLRSLLKIACYNYLYEIDGIKILDDKFCKNVDNYVLPTTMCFLHKFDQVKTCERLKVLRAQSIQYTIEDLEYPFTLYLLGDYWEAYKQYVKLIPLYWNRQKYILYFICRYNIWSIRYGVEYQQMQDGSFNSDKELQLAYAFELEDILNKLPIDLEIKKMFQDLISYRFVGSHVVETYKLKEKIFQQRKSAEKGGCSINSNILVLMALYQRESIFSWANYIICDNNEHFKSVCNNTALGILNSFATPTSKMFGGKLCSTKIESLDSFMLEMLIFDVEHEQLISIFKGYDIMNLVFDTSGVEYINLCLNGLGIDCQYLYKSDLFFYNPLCNLFLIISKSHINEVDTEALYKALLKYWRFELQIGNETINNLIRQYSPSSDFADKLISQMLYNSHNTEYYRESIRQLATILKKNKLVFSDIRMDTLKQNHEDKVLILLYPICSESLKDTILDYCLENIEDFWYYIYFVFHNAIQIPTISRFKELFEKDKNSINENYCYILAKIRKDSIFANLHGIIDEFAISNDCMQFFLSPDEYMSPEKVEVDWILKFNQEKRERFFKNEVYRNKLKEYITGNWLSDSNRQYLISLL</sequence>
<dbReference type="InterPro" id="IPR029035">
    <property type="entry name" value="DHS-like_NAD/FAD-binding_dom"/>
</dbReference>
<dbReference type="EMBL" id="VWLX01000012">
    <property type="protein sequence ID" value="KAA3802975.1"/>
    <property type="molecule type" value="Genomic_DNA"/>
</dbReference>
<dbReference type="Proteomes" id="UP000460135">
    <property type="component" value="Unassembled WGS sequence"/>
</dbReference>
<gene>
    <name evidence="3" type="ORF">DWX70_18655</name>
    <name evidence="2" type="ORF">F3F51_16900</name>
</gene>
<proteinExistence type="predicted"/>
<name>A0A395VXH0_BACOV</name>
<keyword evidence="1" id="KW-0812">Transmembrane</keyword>
<evidence type="ECO:0000256" key="1">
    <source>
        <dbReference type="SAM" id="Phobius"/>
    </source>
</evidence>
<keyword evidence="1" id="KW-0472">Membrane</keyword>
<accession>A0A395VXH0</accession>
<protein>
    <submittedName>
        <fullName evidence="3">Uncharacterized protein</fullName>
    </submittedName>
</protein>